<protein>
    <submittedName>
        <fullName evidence="1">Uncharacterized protein</fullName>
    </submittedName>
</protein>
<organism evidence="1 2">
    <name type="scientific">Streptomyces marokkonensis</name>
    <dbReference type="NCBI Taxonomy" id="324855"/>
    <lineage>
        <taxon>Bacteria</taxon>
        <taxon>Bacillati</taxon>
        <taxon>Actinomycetota</taxon>
        <taxon>Actinomycetes</taxon>
        <taxon>Kitasatosporales</taxon>
        <taxon>Streptomycetaceae</taxon>
        <taxon>Streptomyces</taxon>
    </lineage>
</organism>
<dbReference type="EMBL" id="BAABCQ010000025">
    <property type="protein sequence ID" value="GAA3967362.1"/>
    <property type="molecule type" value="Genomic_DNA"/>
</dbReference>
<proteinExistence type="predicted"/>
<dbReference type="RefSeq" id="WP_345590857.1">
    <property type="nucleotide sequence ID" value="NZ_BAABCQ010000025.1"/>
</dbReference>
<evidence type="ECO:0000313" key="1">
    <source>
        <dbReference type="EMBL" id="GAA3967362.1"/>
    </source>
</evidence>
<reference evidence="2" key="1">
    <citation type="journal article" date="2019" name="Int. J. Syst. Evol. Microbiol.">
        <title>The Global Catalogue of Microorganisms (GCM) 10K type strain sequencing project: providing services to taxonomists for standard genome sequencing and annotation.</title>
        <authorList>
            <consortium name="The Broad Institute Genomics Platform"/>
            <consortium name="The Broad Institute Genome Sequencing Center for Infectious Disease"/>
            <person name="Wu L."/>
            <person name="Ma J."/>
        </authorList>
    </citation>
    <scope>NUCLEOTIDE SEQUENCE [LARGE SCALE GENOMIC DNA]</scope>
    <source>
        <strain evidence="2">JCM 17027</strain>
    </source>
</reference>
<keyword evidence="2" id="KW-1185">Reference proteome</keyword>
<name>A0ABP7PLD8_9ACTN</name>
<dbReference type="Proteomes" id="UP001500034">
    <property type="component" value="Unassembled WGS sequence"/>
</dbReference>
<gene>
    <name evidence="1" type="ORF">GCM10022384_18460</name>
</gene>
<accession>A0ABP7PLD8</accession>
<evidence type="ECO:0000313" key="2">
    <source>
        <dbReference type="Proteomes" id="UP001500034"/>
    </source>
</evidence>
<comment type="caution">
    <text evidence="1">The sequence shown here is derived from an EMBL/GenBank/DDBJ whole genome shotgun (WGS) entry which is preliminary data.</text>
</comment>
<sequence length="97" mass="10628">MPLVTVWLERGVPATAVERVLTTGLPQEPIRHPAAFLERRLTADLPPVLPAPRPVTPSAARPDPLQTCDDCDRAFRAPQPGHCRDCREGRAAEWTAA</sequence>